<accession>B0WT28</accession>
<sequence>MAQKENDFDRKIFSQPVSRAAAFTALDEEPMAINFPCRGKICLFNLTKRKQFLQLLEETELITKSEYGSRSKCFFVVLLKSKKIRAKVVPPSQPRQAAPYIVDYIESLTEQENANQNRKSQTTHAGFFYLFHQPIRVLGVQQQHFWEPANAVECPRSVTESDYDINAASESGVVKVVEVVPLQGLRRPNITDTDTDVGILRLPPGPAQA</sequence>
<evidence type="ECO:0000313" key="3">
    <source>
        <dbReference type="Proteomes" id="UP000002320"/>
    </source>
</evidence>
<name>B0WT28_CULQU</name>
<reference evidence="1" key="1">
    <citation type="submission" date="2007-03" db="EMBL/GenBank/DDBJ databases">
        <title>Annotation of Culex pipiens quinquefasciatus.</title>
        <authorList>
            <consortium name="The Broad Institute Genome Sequencing Platform"/>
            <person name="Atkinson P.W."/>
            <person name="Hemingway J."/>
            <person name="Christensen B.M."/>
            <person name="Higgs S."/>
            <person name="Kodira C."/>
            <person name="Hannick L."/>
            <person name="Megy K."/>
            <person name="O'Leary S."/>
            <person name="Pearson M."/>
            <person name="Haas B.J."/>
            <person name="Mauceli E."/>
            <person name="Wortman J.R."/>
            <person name="Lee N.H."/>
            <person name="Guigo R."/>
            <person name="Stanke M."/>
            <person name="Alvarado L."/>
            <person name="Amedeo P."/>
            <person name="Antoine C.H."/>
            <person name="Arensburger P."/>
            <person name="Bidwell S.L."/>
            <person name="Crawford M."/>
            <person name="Camaro F."/>
            <person name="Devon K."/>
            <person name="Engels R."/>
            <person name="Hammond M."/>
            <person name="Howarth C."/>
            <person name="Koehrsen M."/>
            <person name="Lawson D."/>
            <person name="Montgomery P."/>
            <person name="Nene V."/>
            <person name="Nusbaum C."/>
            <person name="Puiu D."/>
            <person name="Romero-Severson J."/>
            <person name="Severson D.W."/>
            <person name="Shumway M."/>
            <person name="Sisk P."/>
            <person name="Stolte C."/>
            <person name="Zeng Q."/>
            <person name="Eisenstadt E."/>
            <person name="Fraser-Liggett C."/>
            <person name="Strausberg R."/>
            <person name="Galagan J."/>
            <person name="Birren B."/>
            <person name="Collins F.H."/>
        </authorList>
    </citation>
    <scope>NUCLEOTIDE SEQUENCE [LARGE SCALE GENOMIC DNA]</scope>
    <source>
        <strain evidence="1">JHB</strain>
    </source>
</reference>
<dbReference type="HOGENOM" id="CLU_1316571_0_0_1"/>
<keyword evidence="3" id="KW-1185">Reference proteome</keyword>
<dbReference type="InParanoid" id="B0WT28"/>
<dbReference type="VEuPathDB" id="VectorBase:CPIJ010448"/>
<reference evidence="2" key="2">
    <citation type="submission" date="2020-05" db="UniProtKB">
        <authorList>
            <consortium name="EnsemblMetazoa"/>
        </authorList>
    </citation>
    <scope>IDENTIFICATION</scope>
    <source>
        <strain evidence="2">JHB</strain>
    </source>
</reference>
<organism>
    <name type="scientific">Culex quinquefasciatus</name>
    <name type="common">Southern house mosquito</name>
    <name type="synonym">Culex pungens</name>
    <dbReference type="NCBI Taxonomy" id="7176"/>
    <lineage>
        <taxon>Eukaryota</taxon>
        <taxon>Metazoa</taxon>
        <taxon>Ecdysozoa</taxon>
        <taxon>Arthropoda</taxon>
        <taxon>Hexapoda</taxon>
        <taxon>Insecta</taxon>
        <taxon>Pterygota</taxon>
        <taxon>Neoptera</taxon>
        <taxon>Endopterygota</taxon>
        <taxon>Diptera</taxon>
        <taxon>Nematocera</taxon>
        <taxon>Culicoidea</taxon>
        <taxon>Culicidae</taxon>
        <taxon>Culicinae</taxon>
        <taxon>Culicini</taxon>
        <taxon>Culex</taxon>
        <taxon>Culex</taxon>
    </lineage>
</organism>
<dbReference type="EnsemblMetazoa" id="CPIJ010448-RA">
    <property type="protein sequence ID" value="CPIJ010448-PA"/>
    <property type="gene ID" value="CPIJ010448"/>
</dbReference>
<evidence type="ECO:0000313" key="1">
    <source>
        <dbReference type="EMBL" id="EDS34165.1"/>
    </source>
</evidence>
<evidence type="ECO:0000313" key="2">
    <source>
        <dbReference type="EnsemblMetazoa" id="CPIJ010448-PA"/>
    </source>
</evidence>
<protein>
    <submittedName>
        <fullName evidence="1 2">Uncharacterized protein</fullName>
    </submittedName>
</protein>
<dbReference type="KEGG" id="cqu:CpipJ_CPIJ010448"/>
<dbReference type="AlphaFoldDB" id="B0WT28"/>
<proteinExistence type="predicted"/>
<gene>
    <name evidence="2" type="primary">6042785</name>
    <name evidence="1" type="ORF">CpipJ_CPIJ010448</name>
</gene>
<dbReference type="EMBL" id="DS232079">
    <property type="protein sequence ID" value="EDS34165.1"/>
    <property type="molecule type" value="Genomic_DNA"/>
</dbReference>
<dbReference type="Proteomes" id="UP000002320">
    <property type="component" value="Unassembled WGS sequence"/>
</dbReference>